<dbReference type="Proteomes" id="UP000183114">
    <property type="component" value="Unassembled WGS sequence"/>
</dbReference>
<dbReference type="Pfam" id="PF13538">
    <property type="entry name" value="UvrD_C_2"/>
    <property type="match status" value="1"/>
</dbReference>
<evidence type="ECO:0000259" key="3">
    <source>
        <dbReference type="Pfam" id="PF13538"/>
    </source>
</evidence>
<dbReference type="SUPFAM" id="SSF52540">
    <property type="entry name" value="P-loop containing nucleoside triphosphate hydrolases"/>
    <property type="match status" value="2"/>
</dbReference>
<dbReference type="OrthoDB" id="1634048at2"/>
<proteinExistence type="predicted"/>
<evidence type="ECO:0000313" key="5">
    <source>
        <dbReference type="Proteomes" id="UP000183114"/>
    </source>
</evidence>
<reference evidence="4 5" key="1">
    <citation type="submission" date="2016-10" db="EMBL/GenBank/DDBJ databases">
        <authorList>
            <person name="de Groot N.N."/>
        </authorList>
    </citation>
    <scope>NUCLEOTIDE SEQUENCE [LARGE SCALE GENOMIC DNA]</scope>
    <source>
        <strain evidence="4 5">BS3655</strain>
    </source>
</reference>
<dbReference type="NCBIfam" id="NF041492">
    <property type="entry name" value="MobF"/>
    <property type="match status" value="1"/>
</dbReference>
<accession>A0A1H4IBZ5</accession>
<gene>
    <name evidence="4" type="ORF">SAMN04490185_0035</name>
</gene>
<dbReference type="InterPro" id="IPR014862">
    <property type="entry name" value="TrwC"/>
</dbReference>
<evidence type="ECO:0000313" key="4">
    <source>
        <dbReference type="EMBL" id="SEB30792.1"/>
    </source>
</evidence>
<dbReference type="Pfam" id="PF08751">
    <property type="entry name" value="TrwC"/>
    <property type="match status" value="1"/>
</dbReference>
<feature type="domain" description="TrwC relaxase" evidence="2">
    <location>
        <begin position="15"/>
        <end position="288"/>
    </location>
</feature>
<dbReference type="AlphaFoldDB" id="A0A1H4IBZ5"/>
<dbReference type="NCBIfam" id="TIGR02686">
    <property type="entry name" value="relax_trwC"/>
    <property type="match status" value="1"/>
</dbReference>
<feature type="region of interest" description="Disordered" evidence="1">
    <location>
        <begin position="943"/>
        <end position="981"/>
    </location>
</feature>
<dbReference type="Pfam" id="PF13604">
    <property type="entry name" value="AAA_30"/>
    <property type="match status" value="1"/>
</dbReference>
<dbReference type="InterPro" id="IPR027417">
    <property type="entry name" value="P-loop_NTPase"/>
</dbReference>
<dbReference type="InterPro" id="IPR014059">
    <property type="entry name" value="TraI/TrwC_relax"/>
</dbReference>
<evidence type="ECO:0000259" key="2">
    <source>
        <dbReference type="Pfam" id="PF08751"/>
    </source>
</evidence>
<dbReference type="Gene3D" id="3.40.50.300">
    <property type="entry name" value="P-loop containing nucleotide triphosphate hydrolases"/>
    <property type="match status" value="2"/>
</dbReference>
<dbReference type="InterPro" id="IPR027785">
    <property type="entry name" value="UvrD-like_helicase_C"/>
</dbReference>
<dbReference type="CDD" id="cd18809">
    <property type="entry name" value="SF1_C_RecD"/>
    <property type="match status" value="1"/>
</dbReference>
<dbReference type="EMBL" id="FNTF01000001">
    <property type="protein sequence ID" value="SEB30792.1"/>
    <property type="molecule type" value="Genomic_DNA"/>
</dbReference>
<organism evidence="4 5">
    <name type="scientific">Pseudomonas frederiksbergensis</name>
    <dbReference type="NCBI Taxonomy" id="104087"/>
    <lineage>
        <taxon>Bacteria</taxon>
        <taxon>Pseudomonadati</taxon>
        <taxon>Pseudomonadota</taxon>
        <taxon>Gammaproteobacteria</taxon>
        <taxon>Pseudomonadales</taxon>
        <taxon>Pseudomonadaceae</taxon>
        <taxon>Pseudomonas</taxon>
    </lineage>
</organism>
<protein>
    <submittedName>
        <fullName evidence="4">Conjugative relaxase domain-containing protein, TrwC/TraI family</fullName>
    </submittedName>
</protein>
<evidence type="ECO:0000256" key="1">
    <source>
        <dbReference type="SAM" id="MobiDB-lite"/>
    </source>
</evidence>
<dbReference type="SUPFAM" id="SSF55464">
    <property type="entry name" value="Origin of replication-binding domain, RBD-like"/>
    <property type="match status" value="1"/>
</dbReference>
<feature type="compositionally biased region" description="Basic and acidic residues" evidence="1">
    <location>
        <begin position="943"/>
        <end position="969"/>
    </location>
</feature>
<dbReference type="RefSeq" id="WP_011117450.1">
    <property type="nucleotide sequence ID" value="NZ_CP018320.1"/>
</dbReference>
<sequence>MFNVTSIKGSNQYAAAGYYTAADDYYAKESPGEWQGIGAELLGLDGPIDQKELAKLFDGKLPNGELMPKPVNKETGQIVNRRMGLDLTFSAPKSVSMQALIAGDKDVVAAHDRAVTKAMEHVEKLAQTRRKEHGKSMLERTGNLIIGKFRHELSRAKDPQLHTHAVVMNATRRADGKWRAIHNDDIFKIQPQIDAMYKGELAKELRELGYEIRVLDKDGNFELAHISRDQIEAFSSRSKVIEEALAKDGKTRSNATALEKQIIAMATRPRKDERDRHLVKEYWVIKARDLGIEFGGRSQLDNREYGRRSESIHAEHNLPEGITAGQAVVQYAINHLTEREQVVGESDLRTAALRRAVGLASPSEVDDEIKRLVKQGTLIESPPTYTMATGKDGTALSPAGWRALLKEQKGWTDKEAQQYVKMAITRGSLVEAEKRYTTQRALKREKAILAIERSGRGLVAPLLSKEQVAKALEGSTLSAGQYQAVEVIVSTSNRFVGIQGDAGTGKTYSVDRAVKLIESVNNAMTERTTTTDAVFRVVALAPYGNQVTALKNEGLDAHTLASFFHTKDKKLDERTIVVLDEAGVVGARQMEHLMRIIEQSGARLVQLGDTKQTEAIEAGKPFAQLQQNGMQTARIKEIQRQKNQELKIAVQHAADGNPGKSLEHVNHVEEFREPGQRHQAIVRDYMSLTPEERKEVLIVAGTNKDRKQINAMTRESLGLVGNGKELPTLNRVDTTQAERRYAPSYKKGMIVQPEKDYIRTGLSRGELYTVDQALPGNVLVVKDKNGNRVEFNPRKLTKLSVYNLEKPEFSVGDLVRITRNDQKLDLTNGDRMRVVGNANGVIELASLKEKDGTPERVVALPTNRPLHLEHAYSATVHSAQGLTNDRVMISINTKSRTTSQNLWYVAISRARHEARIYTDSIAGLPAAIANRYDKTTALSLQQARERQRNESIKPRTVLDGKALERKQRSALDGPSAGKSGV</sequence>
<dbReference type="KEGG" id="pfk:PFAS1_28920"/>
<name>A0A1H4IBZ5_9PSED</name>
<feature type="domain" description="UvrD-like helicase C-terminal" evidence="3">
    <location>
        <begin position="870"/>
        <end position="916"/>
    </location>
</feature>